<gene>
    <name evidence="4" type="ORF">CCMP2556_LOCUS18996</name>
</gene>
<feature type="signal peptide" evidence="2">
    <location>
        <begin position="1"/>
        <end position="26"/>
    </location>
</feature>
<proteinExistence type="predicted"/>
<evidence type="ECO:0000313" key="5">
    <source>
        <dbReference type="Proteomes" id="UP001642484"/>
    </source>
</evidence>
<feature type="chain" id="PRO_5045981057" description="peptidylprolyl isomerase" evidence="2">
    <location>
        <begin position="27"/>
        <end position="186"/>
    </location>
</feature>
<sequence>MGSRAVLARLSLLLCLLIATFDTCWLCGEVRRRGLLPLLVAAWPSAANGVDKAVLDSFIYETLLPGTSGTEPRDGPVKKYAKIWLKFTGHVGNFDGPVFDSSTLRRNGQKDYVEITADLDDSFAPAMWEAVHRMKVGEQGRFVQPPSMSFGEGTMPLEGAENSDVKQIPPGSTLYYEVELVRIIRP</sequence>
<comment type="caution">
    <text evidence="4">The sequence shown here is derived from an EMBL/GenBank/DDBJ whole genome shotgun (WGS) entry which is preliminary data.</text>
</comment>
<accession>A0ABP0L264</accession>
<dbReference type="EMBL" id="CAXAMN010010990">
    <property type="protein sequence ID" value="CAK9033251.1"/>
    <property type="molecule type" value="Genomic_DNA"/>
</dbReference>
<name>A0ABP0L264_9DINO</name>
<keyword evidence="1" id="KW-0697">Rotamase</keyword>
<dbReference type="EC" id="5.2.1.8" evidence="1"/>
<organism evidence="4 5">
    <name type="scientific">Durusdinium trenchii</name>
    <dbReference type="NCBI Taxonomy" id="1381693"/>
    <lineage>
        <taxon>Eukaryota</taxon>
        <taxon>Sar</taxon>
        <taxon>Alveolata</taxon>
        <taxon>Dinophyceae</taxon>
        <taxon>Suessiales</taxon>
        <taxon>Symbiodiniaceae</taxon>
        <taxon>Durusdinium</taxon>
    </lineage>
</organism>
<dbReference type="SUPFAM" id="SSF54534">
    <property type="entry name" value="FKBP-like"/>
    <property type="match status" value="1"/>
</dbReference>
<protein>
    <recommendedName>
        <fullName evidence="1">peptidylprolyl isomerase</fullName>
        <ecNumber evidence="1">5.2.1.8</ecNumber>
    </recommendedName>
</protein>
<dbReference type="Gene3D" id="3.10.50.40">
    <property type="match status" value="1"/>
</dbReference>
<dbReference type="Pfam" id="PF00254">
    <property type="entry name" value="FKBP_C"/>
    <property type="match status" value="1"/>
</dbReference>
<keyword evidence="1" id="KW-0413">Isomerase</keyword>
<evidence type="ECO:0000259" key="3">
    <source>
        <dbReference type="PROSITE" id="PS50059"/>
    </source>
</evidence>
<dbReference type="PROSITE" id="PS50059">
    <property type="entry name" value="FKBP_PPIASE"/>
    <property type="match status" value="1"/>
</dbReference>
<evidence type="ECO:0000313" key="4">
    <source>
        <dbReference type="EMBL" id="CAK9033251.1"/>
    </source>
</evidence>
<reference evidence="4 5" key="1">
    <citation type="submission" date="2024-02" db="EMBL/GenBank/DDBJ databases">
        <authorList>
            <person name="Chen Y."/>
            <person name="Shah S."/>
            <person name="Dougan E. K."/>
            <person name="Thang M."/>
            <person name="Chan C."/>
        </authorList>
    </citation>
    <scope>NUCLEOTIDE SEQUENCE [LARGE SCALE GENOMIC DNA]</scope>
</reference>
<dbReference type="Proteomes" id="UP001642484">
    <property type="component" value="Unassembled WGS sequence"/>
</dbReference>
<comment type="catalytic activity">
    <reaction evidence="1">
        <text>[protein]-peptidylproline (omega=180) = [protein]-peptidylproline (omega=0)</text>
        <dbReference type="Rhea" id="RHEA:16237"/>
        <dbReference type="Rhea" id="RHEA-COMP:10747"/>
        <dbReference type="Rhea" id="RHEA-COMP:10748"/>
        <dbReference type="ChEBI" id="CHEBI:83833"/>
        <dbReference type="ChEBI" id="CHEBI:83834"/>
        <dbReference type="EC" id="5.2.1.8"/>
    </reaction>
</comment>
<evidence type="ECO:0000256" key="2">
    <source>
        <dbReference type="SAM" id="SignalP"/>
    </source>
</evidence>
<evidence type="ECO:0000256" key="1">
    <source>
        <dbReference type="PROSITE-ProRule" id="PRU00277"/>
    </source>
</evidence>
<dbReference type="InterPro" id="IPR046357">
    <property type="entry name" value="PPIase_dom_sf"/>
</dbReference>
<feature type="domain" description="PPIase FKBP-type" evidence="3">
    <location>
        <begin position="80"/>
        <end position="184"/>
    </location>
</feature>
<dbReference type="InterPro" id="IPR001179">
    <property type="entry name" value="PPIase_FKBP_dom"/>
</dbReference>
<keyword evidence="5" id="KW-1185">Reference proteome</keyword>
<keyword evidence="2" id="KW-0732">Signal</keyword>